<evidence type="ECO:0000313" key="3">
    <source>
        <dbReference type="EMBL" id="XCB31128.1"/>
    </source>
</evidence>
<feature type="transmembrane region" description="Helical" evidence="1">
    <location>
        <begin position="152"/>
        <end position="168"/>
    </location>
</feature>
<keyword evidence="3" id="KW-0808">Transferase</keyword>
<feature type="transmembrane region" description="Helical" evidence="1">
    <location>
        <begin position="30"/>
        <end position="48"/>
    </location>
</feature>
<dbReference type="InterPro" id="IPR050879">
    <property type="entry name" value="Acyltransferase_3"/>
</dbReference>
<name>A0AAU7ZJK7_9BACT</name>
<protein>
    <submittedName>
        <fullName evidence="3">Acyltransferase</fullName>
        <ecNumber evidence="3">2.3.-.-</ecNumber>
    </submittedName>
</protein>
<feature type="transmembrane region" description="Helical" evidence="1">
    <location>
        <begin position="189"/>
        <end position="208"/>
    </location>
</feature>
<dbReference type="PANTHER" id="PTHR23028:SF53">
    <property type="entry name" value="ACYL_TRANSF_3 DOMAIN-CONTAINING PROTEIN"/>
    <property type="match status" value="1"/>
</dbReference>
<evidence type="ECO:0000256" key="1">
    <source>
        <dbReference type="SAM" id="Phobius"/>
    </source>
</evidence>
<sequence>MLAAIQRSIVRLHDESDNVRLPAYSVHMDAIRATAAFLVLAGHSRMLFFGQHQSHHTNGGAPTSALGLGGQAVVVFFVLSGFLVGSSAWRAIEGNRWSWNKYLFQRMTRLWIVLIPALIFGGLLDHIGLKFLSSNGGIYAAPQGQGMVEHTLIAGMTLKVLLGNALFLQKILVPSYGTNAALWSLANEFWYYMLFPLLLLLFNGRTAIRPRVLYGLLAVVILALIGIKIASFFLVWLLGFGISTLELKIPSKFRRTMTVLALLQFLTVIVFFRIHQTSYAITAGSIGISFAAYLYVILHARQPVASFYYQKLAVTFSKFSYTLYLTHLPFLVFLVALTNRPWHPWPKTPAHFMLSILLVVVAYLYAWMMYLLFERNTDAVRNRLTQKGSVAAPVISS</sequence>
<dbReference type="EMBL" id="CP132942">
    <property type="protein sequence ID" value="XCB31128.1"/>
    <property type="molecule type" value="Genomic_DNA"/>
</dbReference>
<dbReference type="GO" id="GO:0016020">
    <property type="term" value="C:membrane"/>
    <property type="evidence" value="ECO:0007669"/>
    <property type="project" value="TreeGrafter"/>
</dbReference>
<reference evidence="3" key="1">
    <citation type="submission" date="2023-08" db="EMBL/GenBank/DDBJ databases">
        <authorList>
            <person name="Messyasz A."/>
            <person name="Mannisto M.K."/>
            <person name="Kerkhof L.J."/>
            <person name="Haggblom M."/>
        </authorList>
    </citation>
    <scope>NUCLEOTIDE SEQUENCE</scope>
    <source>
        <strain evidence="3">X5P6</strain>
    </source>
</reference>
<keyword evidence="3" id="KW-0012">Acyltransferase</keyword>
<dbReference type="GO" id="GO:0009103">
    <property type="term" value="P:lipopolysaccharide biosynthetic process"/>
    <property type="evidence" value="ECO:0007669"/>
    <property type="project" value="TreeGrafter"/>
</dbReference>
<accession>A0AAU7ZJK7</accession>
<feature type="transmembrane region" description="Helical" evidence="1">
    <location>
        <begin position="257"/>
        <end position="274"/>
    </location>
</feature>
<organism evidence="3">
    <name type="scientific">Tunturiibacter psychrotolerans</name>
    <dbReference type="NCBI Taxonomy" id="3069686"/>
    <lineage>
        <taxon>Bacteria</taxon>
        <taxon>Pseudomonadati</taxon>
        <taxon>Acidobacteriota</taxon>
        <taxon>Terriglobia</taxon>
        <taxon>Terriglobales</taxon>
        <taxon>Acidobacteriaceae</taxon>
        <taxon>Tunturiibacter</taxon>
    </lineage>
</organism>
<feature type="transmembrane region" description="Helical" evidence="1">
    <location>
        <begin position="110"/>
        <end position="132"/>
    </location>
</feature>
<feature type="transmembrane region" description="Helical" evidence="1">
    <location>
        <begin position="214"/>
        <end position="245"/>
    </location>
</feature>
<keyword evidence="1" id="KW-1133">Transmembrane helix</keyword>
<feature type="transmembrane region" description="Helical" evidence="1">
    <location>
        <begin position="280"/>
        <end position="298"/>
    </location>
</feature>
<dbReference type="RefSeq" id="WP_353061971.1">
    <property type="nucleotide sequence ID" value="NZ_CP132942.1"/>
</dbReference>
<dbReference type="PANTHER" id="PTHR23028">
    <property type="entry name" value="ACETYLTRANSFERASE"/>
    <property type="match status" value="1"/>
</dbReference>
<feature type="transmembrane region" description="Helical" evidence="1">
    <location>
        <begin position="319"/>
        <end position="338"/>
    </location>
</feature>
<evidence type="ECO:0000259" key="2">
    <source>
        <dbReference type="Pfam" id="PF01757"/>
    </source>
</evidence>
<dbReference type="Pfam" id="PF01757">
    <property type="entry name" value="Acyl_transf_3"/>
    <property type="match status" value="1"/>
</dbReference>
<dbReference type="InterPro" id="IPR002656">
    <property type="entry name" value="Acyl_transf_3_dom"/>
</dbReference>
<reference evidence="3" key="2">
    <citation type="journal article" date="2024" name="Environ. Microbiol.">
        <title>Genome analysis and description of Tunturibacter gen. nov. expands the diversity of Terriglobia in tundra soils.</title>
        <authorList>
            <person name="Messyasz A."/>
            <person name="Mannisto M.K."/>
            <person name="Kerkhof L.J."/>
            <person name="Haggblom M.M."/>
        </authorList>
    </citation>
    <scope>NUCLEOTIDE SEQUENCE</scope>
    <source>
        <strain evidence="3">X5P6</strain>
    </source>
</reference>
<dbReference type="KEGG" id="tpsc:RBB77_11710"/>
<gene>
    <name evidence="3" type="ORF">RBB77_11710</name>
</gene>
<keyword evidence="1" id="KW-0472">Membrane</keyword>
<dbReference type="GO" id="GO:0016747">
    <property type="term" value="F:acyltransferase activity, transferring groups other than amino-acyl groups"/>
    <property type="evidence" value="ECO:0007669"/>
    <property type="project" value="InterPro"/>
</dbReference>
<feature type="transmembrane region" description="Helical" evidence="1">
    <location>
        <begin position="350"/>
        <end position="373"/>
    </location>
</feature>
<feature type="transmembrane region" description="Helical" evidence="1">
    <location>
        <begin position="68"/>
        <end position="89"/>
    </location>
</feature>
<proteinExistence type="predicted"/>
<feature type="domain" description="Acyltransferase 3" evidence="2">
    <location>
        <begin position="28"/>
        <end position="363"/>
    </location>
</feature>
<dbReference type="EC" id="2.3.-.-" evidence="3"/>
<keyword evidence="1" id="KW-0812">Transmembrane</keyword>
<dbReference type="AlphaFoldDB" id="A0AAU7ZJK7"/>